<dbReference type="SUPFAM" id="SSF55961">
    <property type="entry name" value="Bet v1-like"/>
    <property type="match status" value="1"/>
</dbReference>
<dbReference type="OrthoDB" id="509124at2759"/>
<dbReference type="PANTHER" id="PTHR36166:SF1">
    <property type="entry name" value="SRPBCC DOMAIN-CONTAINING PROTEIN"/>
    <property type="match status" value="1"/>
</dbReference>
<organism evidence="1 2">
    <name type="scientific">Aureobasidium namibiae CBS 147.97</name>
    <dbReference type="NCBI Taxonomy" id="1043004"/>
    <lineage>
        <taxon>Eukaryota</taxon>
        <taxon>Fungi</taxon>
        <taxon>Dikarya</taxon>
        <taxon>Ascomycota</taxon>
        <taxon>Pezizomycotina</taxon>
        <taxon>Dothideomycetes</taxon>
        <taxon>Dothideomycetidae</taxon>
        <taxon>Dothideales</taxon>
        <taxon>Saccotheciaceae</taxon>
        <taxon>Aureobasidium</taxon>
    </lineage>
</organism>
<evidence type="ECO:0008006" key="3">
    <source>
        <dbReference type="Google" id="ProtNLM"/>
    </source>
</evidence>
<dbReference type="Gene3D" id="3.30.530.20">
    <property type="match status" value="1"/>
</dbReference>
<dbReference type="Proteomes" id="UP000027730">
    <property type="component" value="Unassembled WGS sequence"/>
</dbReference>
<evidence type="ECO:0000313" key="2">
    <source>
        <dbReference type="Proteomes" id="UP000027730"/>
    </source>
</evidence>
<keyword evidence="2" id="KW-1185">Reference proteome</keyword>
<dbReference type="InterPro" id="IPR023393">
    <property type="entry name" value="START-like_dom_sf"/>
</dbReference>
<name>A0A074X7V4_9PEZI</name>
<evidence type="ECO:0000313" key="1">
    <source>
        <dbReference type="EMBL" id="KEQ78097.1"/>
    </source>
</evidence>
<dbReference type="RefSeq" id="XP_013432442.1">
    <property type="nucleotide sequence ID" value="XM_013576988.1"/>
</dbReference>
<proteinExistence type="predicted"/>
<dbReference type="CDD" id="cd07822">
    <property type="entry name" value="SRPBCC_4"/>
    <property type="match status" value="1"/>
</dbReference>
<accession>A0A074X7V4</accession>
<dbReference type="AlphaFoldDB" id="A0A074X7V4"/>
<dbReference type="GeneID" id="25416116"/>
<protein>
    <recommendedName>
        <fullName evidence="3">Polyketide cyclase/dehydrase</fullName>
    </recommendedName>
</protein>
<dbReference type="HOGENOM" id="CLU_069867_0_0_1"/>
<sequence length="200" mass="22510">MADIVRPAITMPEGGFFSVYAEATVAAPPSAVYKILVDTSTYGEWNNFVSSVAINKRPASDSDSNDALLKEDMIMTFTVHMSPTMTTQSKEHVLQVDDCPSTPSPGKKTIIRWIMANKENYTPKFFLAAERVNEIEDLGDDTCIYRSWETFGGLAARIVKWKFGEGLQKNFEHWVNGLKEYVEEKEKRANEQKDAVEMPA</sequence>
<gene>
    <name evidence="1" type="ORF">M436DRAFT_77941</name>
</gene>
<dbReference type="EMBL" id="KL584702">
    <property type="protein sequence ID" value="KEQ78097.1"/>
    <property type="molecule type" value="Genomic_DNA"/>
</dbReference>
<dbReference type="PANTHER" id="PTHR36166">
    <property type="entry name" value="CHROMOSOME 9, WHOLE GENOME SHOTGUN SEQUENCE"/>
    <property type="match status" value="1"/>
</dbReference>
<reference evidence="1 2" key="1">
    <citation type="journal article" date="2014" name="BMC Genomics">
        <title>Genome sequencing of four Aureobasidium pullulans varieties: biotechnological potential, stress tolerance, and description of new species.</title>
        <authorList>
            <person name="Gostin Ar C."/>
            <person name="Ohm R.A."/>
            <person name="Kogej T."/>
            <person name="Sonjak S."/>
            <person name="Turk M."/>
            <person name="Zajc J."/>
            <person name="Zalar P."/>
            <person name="Grube M."/>
            <person name="Sun H."/>
            <person name="Han J."/>
            <person name="Sharma A."/>
            <person name="Chiniquy J."/>
            <person name="Ngan C.Y."/>
            <person name="Lipzen A."/>
            <person name="Barry K."/>
            <person name="Grigoriev I.V."/>
            <person name="Gunde-Cimerman N."/>
        </authorList>
    </citation>
    <scope>NUCLEOTIDE SEQUENCE [LARGE SCALE GENOMIC DNA]</scope>
    <source>
        <strain evidence="1 2">CBS 147.97</strain>
    </source>
</reference>